<keyword evidence="2" id="KW-1133">Transmembrane helix</keyword>
<dbReference type="KEGG" id="sfol:H3H32_11220"/>
<evidence type="ECO:0008006" key="5">
    <source>
        <dbReference type="Google" id="ProtNLM"/>
    </source>
</evidence>
<evidence type="ECO:0000313" key="3">
    <source>
        <dbReference type="EMBL" id="QMW05412.1"/>
    </source>
</evidence>
<keyword evidence="4" id="KW-1185">Reference proteome</keyword>
<evidence type="ECO:0000256" key="1">
    <source>
        <dbReference type="SAM" id="Coils"/>
    </source>
</evidence>
<dbReference type="AlphaFoldDB" id="A0A7G5H2S0"/>
<dbReference type="Proteomes" id="UP000515369">
    <property type="component" value="Chromosome"/>
</dbReference>
<sequence>MKTNSVSKFNLREVFSYKVNGANLLTKTTKKWLNITRSNVFIMAFLESISWGYLGWLFADDETIRWFTGISLGLIVFTIVWALDTMLVLLDRGKTFYDEKIYQMEEKEEVVKNGQFGKMLEYLSKVTDNKVLSAAVLTRTLLAGGSLFFTAPYLTQLVFNKDINLAIEKQSSAIISNKRTSIEFKADAKINHVRKELDSASNEEIKEIGGAGITRRKGKGETAKAIEEKKKTKANELNHLLKEKENSLKDFDSLVKDKKYSDLAKKWGINIPQNSMVERSKVINPILETSEAARAEMTIQALLLFIFISLLLLKIYEPRGVRIYLSEALQQSYTTYMNGGYNKYLETHERYNGTAPLQPYEFEEFMIYVYPKKRQSEKDSIISKEDKARLEIIKSSIADLEVVRKNEESIIKAPLEALNTELKAKQSELSTLNKSKGSLENKIKDLSKIIIESGGAISEIGKMDRQNNGSRISSDTLEITKVLIKQKTTHSASTTDKDLTEKQLKQCNQEIAIIDGQIEGIIAKIEKISSLVNHINQKIDGLKRREIDLYVSLTNKNPTK</sequence>
<feature type="transmembrane region" description="Helical" evidence="2">
    <location>
        <begin position="40"/>
        <end position="58"/>
    </location>
</feature>
<accession>A0A7G5H2S0</accession>
<evidence type="ECO:0000313" key="4">
    <source>
        <dbReference type="Proteomes" id="UP000515369"/>
    </source>
</evidence>
<protein>
    <recommendedName>
        <fullName evidence="5">DUF4407 domain-containing protein</fullName>
    </recommendedName>
</protein>
<reference evidence="3 4" key="1">
    <citation type="submission" date="2020-07" db="EMBL/GenBank/DDBJ databases">
        <title>Spirosoma foliorum sp. nov., isolated from the leaves on the Nejang mountain Korea, Republic of.</title>
        <authorList>
            <person name="Ho H."/>
            <person name="Lee Y.-J."/>
            <person name="Nurcahyanto D.-A."/>
            <person name="Kim S.-G."/>
        </authorList>
    </citation>
    <scope>NUCLEOTIDE SEQUENCE [LARGE SCALE GENOMIC DNA]</scope>
    <source>
        <strain evidence="3 4">PL0136</strain>
    </source>
</reference>
<keyword evidence="2" id="KW-0812">Transmembrane</keyword>
<feature type="coiled-coil region" evidence="1">
    <location>
        <begin position="415"/>
        <end position="442"/>
    </location>
</feature>
<keyword evidence="2" id="KW-0472">Membrane</keyword>
<evidence type="ECO:0000256" key="2">
    <source>
        <dbReference type="SAM" id="Phobius"/>
    </source>
</evidence>
<proteinExistence type="predicted"/>
<name>A0A7G5H2S0_9BACT</name>
<keyword evidence="1" id="KW-0175">Coiled coil</keyword>
<organism evidence="3 4">
    <name type="scientific">Spirosoma foliorum</name>
    <dbReference type="NCBI Taxonomy" id="2710596"/>
    <lineage>
        <taxon>Bacteria</taxon>
        <taxon>Pseudomonadati</taxon>
        <taxon>Bacteroidota</taxon>
        <taxon>Cytophagia</taxon>
        <taxon>Cytophagales</taxon>
        <taxon>Cytophagaceae</taxon>
        <taxon>Spirosoma</taxon>
    </lineage>
</organism>
<feature type="transmembrane region" description="Helical" evidence="2">
    <location>
        <begin position="64"/>
        <end position="90"/>
    </location>
</feature>
<dbReference type="RefSeq" id="WP_182462780.1">
    <property type="nucleotide sequence ID" value="NZ_CP059732.1"/>
</dbReference>
<gene>
    <name evidence="3" type="ORF">H3H32_11220</name>
</gene>
<dbReference type="EMBL" id="CP059732">
    <property type="protein sequence ID" value="QMW05412.1"/>
    <property type="molecule type" value="Genomic_DNA"/>
</dbReference>